<dbReference type="PANTHER" id="PTHR10153">
    <property type="entry name" value="SMALL CONDUCTANCE CALCIUM-ACTIVATED POTASSIUM CHANNEL"/>
    <property type="match status" value="1"/>
</dbReference>
<evidence type="ECO:0000256" key="1">
    <source>
        <dbReference type="SAM" id="Phobius"/>
    </source>
</evidence>
<dbReference type="EMBL" id="CCKQ01003746">
    <property type="protein sequence ID" value="CDW74886.1"/>
    <property type="molecule type" value="Genomic_DNA"/>
</dbReference>
<dbReference type="GO" id="GO:0016020">
    <property type="term" value="C:membrane"/>
    <property type="evidence" value="ECO:0007669"/>
    <property type="project" value="InterPro"/>
</dbReference>
<name>A0A077ZYA5_STYLE</name>
<keyword evidence="1" id="KW-1133">Transmembrane helix</keyword>
<protein>
    <recommendedName>
        <fullName evidence="2">Potassium channel domain-containing protein</fullName>
    </recommendedName>
</protein>
<dbReference type="AlphaFoldDB" id="A0A077ZYA5"/>
<dbReference type="OrthoDB" id="6128189at2759"/>
<dbReference type="InterPro" id="IPR013099">
    <property type="entry name" value="K_chnl_dom"/>
</dbReference>
<dbReference type="Proteomes" id="UP000039865">
    <property type="component" value="Unassembled WGS sequence"/>
</dbReference>
<dbReference type="InParanoid" id="A0A077ZYA5"/>
<feature type="transmembrane region" description="Helical" evidence="1">
    <location>
        <begin position="26"/>
        <end position="47"/>
    </location>
</feature>
<feature type="transmembrane region" description="Helical" evidence="1">
    <location>
        <begin position="59"/>
        <end position="78"/>
    </location>
</feature>
<dbReference type="GO" id="GO:0016286">
    <property type="term" value="F:small conductance calcium-activated potassium channel activity"/>
    <property type="evidence" value="ECO:0007669"/>
    <property type="project" value="InterPro"/>
</dbReference>
<feature type="transmembrane region" description="Helical" evidence="1">
    <location>
        <begin position="98"/>
        <end position="119"/>
    </location>
</feature>
<sequence length="381" mass="44485">MLGVGCAIVASEMCASFNDNGQSDDWINVMEIILLNIIGSKLLYISWMRQKLVYSELDNIFNTGIFKWMIFEILSMAIQPYPSLHNEIYYEEANDFSIGIGFQWNDFLLCLMMFVRLIYVFKVALNNSFYTDPRAQRVCNIYGTDANYIFALKCIMKNSSWIILTSTMPVTLITFSYQLRIFERHVNPASFQHITTAMWNMMITMLTIGYGDVYPKSHMGRLIGIVIASWGAFYVSLFVVALNNILEFDSPEKKAFMLLARLLYKEDLRLEAAKCLGAAYRLKLARRKEPEERDEQEIIAQQRNYRTHMQEFQKVSTQIRNINDRDADFETLKNSIDMIVDDVSTIRMAMLYIYYDTRKIKRKIGRKSTMKRKSDKPKKDV</sequence>
<proteinExistence type="predicted"/>
<keyword evidence="1" id="KW-0812">Transmembrane</keyword>
<organism evidence="3 4">
    <name type="scientific">Stylonychia lemnae</name>
    <name type="common">Ciliate</name>
    <dbReference type="NCBI Taxonomy" id="5949"/>
    <lineage>
        <taxon>Eukaryota</taxon>
        <taxon>Sar</taxon>
        <taxon>Alveolata</taxon>
        <taxon>Ciliophora</taxon>
        <taxon>Intramacronucleata</taxon>
        <taxon>Spirotrichea</taxon>
        <taxon>Stichotrichia</taxon>
        <taxon>Sporadotrichida</taxon>
        <taxon>Oxytrichidae</taxon>
        <taxon>Stylonychinae</taxon>
        <taxon>Stylonychia</taxon>
    </lineage>
</organism>
<dbReference type="InterPro" id="IPR015449">
    <property type="entry name" value="K_chnl_Ca-activ_SK"/>
</dbReference>
<feature type="transmembrane region" description="Helical" evidence="1">
    <location>
        <begin position="161"/>
        <end position="179"/>
    </location>
</feature>
<dbReference type="Pfam" id="PF07885">
    <property type="entry name" value="Ion_trans_2"/>
    <property type="match status" value="1"/>
</dbReference>
<evidence type="ECO:0000313" key="3">
    <source>
        <dbReference type="EMBL" id="CDW74886.1"/>
    </source>
</evidence>
<keyword evidence="1" id="KW-0472">Membrane</keyword>
<feature type="transmembrane region" description="Helical" evidence="1">
    <location>
        <begin position="222"/>
        <end position="242"/>
    </location>
</feature>
<reference evidence="3 4" key="1">
    <citation type="submission" date="2014-06" db="EMBL/GenBank/DDBJ databases">
        <authorList>
            <person name="Swart Estienne"/>
        </authorList>
    </citation>
    <scope>NUCLEOTIDE SEQUENCE [LARGE SCALE GENOMIC DNA]</scope>
    <source>
        <strain evidence="3 4">130c</strain>
    </source>
</reference>
<dbReference type="SUPFAM" id="SSF81324">
    <property type="entry name" value="Voltage-gated potassium channels"/>
    <property type="match status" value="1"/>
</dbReference>
<feature type="domain" description="Potassium channel" evidence="2">
    <location>
        <begin position="192"/>
        <end position="246"/>
    </location>
</feature>
<dbReference type="Gene3D" id="1.10.287.70">
    <property type="match status" value="1"/>
</dbReference>
<evidence type="ECO:0000313" key="4">
    <source>
        <dbReference type="Proteomes" id="UP000039865"/>
    </source>
</evidence>
<gene>
    <name evidence="3" type="primary">Contig5641.g256</name>
    <name evidence="3" type="ORF">STYLEM_3870</name>
</gene>
<keyword evidence="4" id="KW-1185">Reference proteome</keyword>
<evidence type="ECO:0000259" key="2">
    <source>
        <dbReference type="Pfam" id="PF07885"/>
    </source>
</evidence>
<accession>A0A077ZYA5</accession>
<dbReference type="OMA" id="STIRMAM"/>
<feature type="transmembrane region" description="Helical" evidence="1">
    <location>
        <begin position="191"/>
        <end position="210"/>
    </location>
</feature>